<dbReference type="Proteomes" id="UP001610990">
    <property type="component" value="Unassembled WGS sequence"/>
</dbReference>
<reference evidence="1 2" key="1">
    <citation type="submission" date="2024-10" db="EMBL/GenBank/DDBJ databases">
        <title>The Natural Products Discovery Center: Release of the First 8490 Sequenced Strains for Exploring Actinobacteria Biosynthetic Diversity.</title>
        <authorList>
            <person name="Kalkreuter E."/>
            <person name="Kautsar S.A."/>
            <person name="Yang D."/>
            <person name="Bader C.D."/>
            <person name="Teijaro C.N."/>
            <person name="Fluegel L."/>
            <person name="Davis C.M."/>
            <person name="Simpson J.R."/>
            <person name="Lauterbach L."/>
            <person name="Steele A.D."/>
            <person name="Gui C."/>
            <person name="Meng S."/>
            <person name="Li G."/>
            <person name="Viehrig K."/>
            <person name="Ye F."/>
            <person name="Su P."/>
            <person name="Kiefer A.F."/>
            <person name="Nichols A."/>
            <person name="Cepeda A.J."/>
            <person name="Yan W."/>
            <person name="Fan B."/>
            <person name="Jiang Y."/>
            <person name="Adhikari A."/>
            <person name="Zheng C.-J."/>
            <person name="Schuster L."/>
            <person name="Cowan T.M."/>
            <person name="Smanski M.J."/>
            <person name="Chevrette M.G."/>
            <person name="De Carvalho L.P.S."/>
            <person name="Shen B."/>
        </authorList>
    </citation>
    <scope>NUCLEOTIDE SEQUENCE [LARGE SCALE GENOMIC DNA]</scope>
    <source>
        <strain evidence="1 2">NPDC018013</strain>
    </source>
</reference>
<proteinExistence type="predicted"/>
<sequence>MVGAMLRALARREQKHDLTELEQRLTDQFTALYGDEQAAEFGRIYQEPRYRTGIAALFPSVVAGRSLEEGLGAEDVVAYVRSAADDIATLPGVRQVTVDDLGQGALTGEERVVLVTAPPTAGTDYEIAAINETRIRLVEFKCDRKSGEWGSDEIYWGASSASDLQSQIIVLTPEYGDITAGSVRSFGSDAWFFKGPAEAFVVGHMQCWEADPGGNDYNRMRQALTDAARECALAASLSAAEGDFTNAIALGLAAATQALINWILGFNKDDLVKELTIAYHRDALVRMAQTNGGRFPLVFDGGGGGKHTMTMEVSFGPLVATALRHSTYYAGEWSLPVDIPQLISGSLRPSMVSHGNVLYAVYRKGDIVQIGTYDGVRWSEARTLKDESRTQDVWTAYDPTVIMMDGKPHLVWSAPKDPGRNSSVLLHTQELDLAEGRLTGPQSGTEMSTYSQVAVVEHNGQQYCFDAAHFGSDSDKHLYAYRFNTAYHQWVSLTDNGFPLFKCYSDAAMAVASFQGRMWLFYRENQGGRQNLVAWSGTNGREWRQETLPAEIGRNSAALAPSVTVATHGLYNNPQPHLFLSYPSAASPLSMETWRFDGRDWTKSGVPLGTVGLGSWSPFVHQHTGALHMLFSAEEPLPTPPKTKHWIRTGSTWQQAPDFPWPGHRAPALASYNDSLYAVYPRAEDKTLMWSRLDGTKWSTPQAIRGTNSDHATALAVYQGKLYCFHIAGDGSIRWRIFNGSTWTSGSAVAPGHRTYHPVALAVDGDTLWVGERSTDGELHLNSLRGTTWAAHGPMADHWHTSDSFALAALNGGLHAVHRGTNGEVWLATREHGGSWSSEKQPNKSWWITTGPSMTVHNGKLVLCLPGGGESLYIPEGTATSTDTAWGASTRINGSAYREEAYLASHDGKLHLMHREP</sequence>
<name>A0ABW7RCY6_9ACTN</name>
<dbReference type="EMBL" id="JBIRGH010000005">
    <property type="protein sequence ID" value="MFH8584844.1"/>
    <property type="molecule type" value="Genomic_DNA"/>
</dbReference>
<dbReference type="InterPro" id="IPR036278">
    <property type="entry name" value="Sialidase_sf"/>
</dbReference>
<dbReference type="Gene3D" id="2.115.10.20">
    <property type="entry name" value="Glycosyl hydrolase domain, family 43"/>
    <property type="match status" value="1"/>
</dbReference>
<keyword evidence="2" id="KW-1185">Reference proteome</keyword>
<dbReference type="SUPFAM" id="SSF50939">
    <property type="entry name" value="Sialidases"/>
    <property type="match status" value="1"/>
</dbReference>
<accession>A0ABW7RCY6</accession>
<dbReference type="RefSeq" id="WP_367433791.1">
    <property type="nucleotide sequence ID" value="NZ_CP108413.1"/>
</dbReference>
<organism evidence="1 2">
    <name type="scientific">Streptomyces celluloflavus</name>
    <dbReference type="NCBI Taxonomy" id="58344"/>
    <lineage>
        <taxon>Bacteria</taxon>
        <taxon>Bacillati</taxon>
        <taxon>Actinomycetota</taxon>
        <taxon>Actinomycetes</taxon>
        <taxon>Kitasatosporales</taxon>
        <taxon>Streptomycetaceae</taxon>
        <taxon>Streptomyces</taxon>
    </lineage>
</organism>
<dbReference type="SUPFAM" id="SSF89372">
    <property type="entry name" value="Fucose-specific lectin"/>
    <property type="match status" value="1"/>
</dbReference>
<dbReference type="Gene3D" id="2.120.10.70">
    <property type="entry name" value="Fucose-specific lectin"/>
    <property type="match status" value="1"/>
</dbReference>
<evidence type="ECO:0000313" key="2">
    <source>
        <dbReference type="Proteomes" id="UP001610990"/>
    </source>
</evidence>
<evidence type="ECO:0000313" key="1">
    <source>
        <dbReference type="EMBL" id="MFH8584844.1"/>
    </source>
</evidence>
<protein>
    <submittedName>
        <fullName evidence="1">Uncharacterized protein</fullName>
    </submittedName>
</protein>
<dbReference type="InterPro" id="IPR023296">
    <property type="entry name" value="Glyco_hydro_beta-prop_sf"/>
</dbReference>
<gene>
    <name evidence="1" type="ORF">ACH4GP_10670</name>
</gene>
<comment type="caution">
    <text evidence="1">The sequence shown here is derived from an EMBL/GenBank/DDBJ whole genome shotgun (WGS) entry which is preliminary data.</text>
</comment>